<comment type="caution">
    <text evidence="3">The sequence shown here is derived from an EMBL/GenBank/DDBJ whole genome shotgun (WGS) entry which is preliminary data.</text>
</comment>
<dbReference type="Proteomes" id="UP001301958">
    <property type="component" value="Unassembled WGS sequence"/>
</dbReference>
<accession>A0AAN7BTG3</accession>
<reference evidence="3" key="2">
    <citation type="submission" date="2023-05" db="EMBL/GenBank/DDBJ databases">
        <authorList>
            <consortium name="Lawrence Berkeley National Laboratory"/>
            <person name="Steindorff A."/>
            <person name="Hensen N."/>
            <person name="Bonometti L."/>
            <person name="Westerberg I."/>
            <person name="Brannstrom I.O."/>
            <person name="Guillou S."/>
            <person name="Cros-Aarteil S."/>
            <person name="Calhoun S."/>
            <person name="Haridas S."/>
            <person name="Kuo A."/>
            <person name="Mondo S."/>
            <person name="Pangilinan J."/>
            <person name="Riley R."/>
            <person name="Labutti K."/>
            <person name="Andreopoulos B."/>
            <person name="Lipzen A."/>
            <person name="Chen C."/>
            <person name="Yanf M."/>
            <person name="Daum C."/>
            <person name="Ng V."/>
            <person name="Clum A."/>
            <person name="Ohm R."/>
            <person name="Martin F."/>
            <person name="Silar P."/>
            <person name="Natvig D."/>
            <person name="Lalanne C."/>
            <person name="Gautier V."/>
            <person name="Ament-Velasquez S.L."/>
            <person name="Kruys A."/>
            <person name="Hutchinson M.I."/>
            <person name="Powell A.J."/>
            <person name="Barry K."/>
            <person name="Miller A.N."/>
            <person name="Grigoriev I.V."/>
            <person name="Debuchy R."/>
            <person name="Gladieux P."/>
            <person name="Thoren M.H."/>
            <person name="Johannesson H."/>
        </authorList>
    </citation>
    <scope>NUCLEOTIDE SEQUENCE</scope>
    <source>
        <strain evidence="3">CBS 990.96</strain>
    </source>
</reference>
<feature type="region of interest" description="Disordered" evidence="1">
    <location>
        <begin position="55"/>
        <end position="76"/>
    </location>
</feature>
<dbReference type="AlphaFoldDB" id="A0AAN7BTG3"/>
<evidence type="ECO:0000256" key="2">
    <source>
        <dbReference type="SAM" id="SignalP"/>
    </source>
</evidence>
<feature type="region of interest" description="Disordered" evidence="1">
    <location>
        <begin position="168"/>
        <end position="204"/>
    </location>
</feature>
<feature type="signal peptide" evidence="2">
    <location>
        <begin position="1"/>
        <end position="17"/>
    </location>
</feature>
<feature type="chain" id="PRO_5042848611" evidence="2">
    <location>
        <begin position="18"/>
        <end position="204"/>
    </location>
</feature>
<proteinExistence type="predicted"/>
<organism evidence="3 4">
    <name type="scientific">Podospora fimiseda</name>
    <dbReference type="NCBI Taxonomy" id="252190"/>
    <lineage>
        <taxon>Eukaryota</taxon>
        <taxon>Fungi</taxon>
        <taxon>Dikarya</taxon>
        <taxon>Ascomycota</taxon>
        <taxon>Pezizomycotina</taxon>
        <taxon>Sordariomycetes</taxon>
        <taxon>Sordariomycetidae</taxon>
        <taxon>Sordariales</taxon>
        <taxon>Podosporaceae</taxon>
        <taxon>Podospora</taxon>
    </lineage>
</organism>
<evidence type="ECO:0000313" key="3">
    <source>
        <dbReference type="EMBL" id="KAK4229210.1"/>
    </source>
</evidence>
<evidence type="ECO:0000256" key="1">
    <source>
        <dbReference type="SAM" id="MobiDB-lite"/>
    </source>
</evidence>
<dbReference type="EMBL" id="MU865310">
    <property type="protein sequence ID" value="KAK4229210.1"/>
    <property type="molecule type" value="Genomic_DNA"/>
</dbReference>
<feature type="compositionally biased region" description="Pro residues" evidence="1">
    <location>
        <begin position="55"/>
        <end position="71"/>
    </location>
</feature>
<feature type="compositionally biased region" description="Gly residues" evidence="1">
    <location>
        <begin position="195"/>
        <end position="204"/>
    </location>
</feature>
<sequence length="204" mass="21389">MLAHLVPILLFAISTSAIPLLSASTNPPSPCCSPTRSSSLEVTIETITITIIPYYHPPPPPPTPTPTPPNPSSSLYRITTQLPLPINHKNPPPIHSHKLPPFPPVVPFPPLPTHGPASSSSSHHLPPFPPVVPFPPLPTHGGPASPSDKRKELNKCIKKGGFAPYNCGLGPSDSLRLPLPSQMPPLLTEGKGKKIGGGGGKGLN</sequence>
<keyword evidence="2" id="KW-0732">Signal</keyword>
<protein>
    <submittedName>
        <fullName evidence="3">Uncharacterized protein</fullName>
    </submittedName>
</protein>
<keyword evidence="4" id="KW-1185">Reference proteome</keyword>
<name>A0AAN7BTG3_9PEZI</name>
<evidence type="ECO:0000313" key="4">
    <source>
        <dbReference type="Proteomes" id="UP001301958"/>
    </source>
</evidence>
<reference evidence="3" key="1">
    <citation type="journal article" date="2023" name="Mol. Phylogenet. Evol.">
        <title>Genome-scale phylogeny and comparative genomics of the fungal order Sordariales.</title>
        <authorList>
            <person name="Hensen N."/>
            <person name="Bonometti L."/>
            <person name="Westerberg I."/>
            <person name="Brannstrom I.O."/>
            <person name="Guillou S."/>
            <person name="Cros-Aarteil S."/>
            <person name="Calhoun S."/>
            <person name="Haridas S."/>
            <person name="Kuo A."/>
            <person name="Mondo S."/>
            <person name="Pangilinan J."/>
            <person name="Riley R."/>
            <person name="LaButti K."/>
            <person name="Andreopoulos B."/>
            <person name="Lipzen A."/>
            <person name="Chen C."/>
            <person name="Yan M."/>
            <person name="Daum C."/>
            <person name="Ng V."/>
            <person name="Clum A."/>
            <person name="Steindorff A."/>
            <person name="Ohm R.A."/>
            <person name="Martin F."/>
            <person name="Silar P."/>
            <person name="Natvig D.O."/>
            <person name="Lalanne C."/>
            <person name="Gautier V."/>
            <person name="Ament-Velasquez S.L."/>
            <person name="Kruys A."/>
            <person name="Hutchinson M.I."/>
            <person name="Powell A.J."/>
            <person name="Barry K."/>
            <person name="Miller A.N."/>
            <person name="Grigoriev I.V."/>
            <person name="Debuchy R."/>
            <person name="Gladieux P."/>
            <person name="Hiltunen Thoren M."/>
            <person name="Johannesson H."/>
        </authorList>
    </citation>
    <scope>NUCLEOTIDE SEQUENCE</scope>
    <source>
        <strain evidence="3">CBS 990.96</strain>
    </source>
</reference>
<gene>
    <name evidence="3" type="ORF">QBC38DRAFT_118791</name>
</gene>